<proteinExistence type="predicted"/>
<keyword evidence="4" id="KW-1185">Reference proteome</keyword>
<evidence type="ECO:0000256" key="1">
    <source>
        <dbReference type="SAM" id="MobiDB-lite"/>
    </source>
</evidence>
<keyword evidence="2" id="KW-0472">Membrane</keyword>
<comment type="caution">
    <text evidence="3">The sequence shown here is derived from an EMBL/GenBank/DDBJ whole genome shotgun (WGS) entry which is preliminary data.</text>
</comment>
<feature type="transmembrane region" description="Helical" evidence="2">
    <location>
        <begin position="24"/>
        <end position="46"/>
    </location>
</feature>
<reference evidence="3 4" key="1">
    <citation type="submission" date="2023-07" db="EMBL/GenBank/DDBJ databases">
        <authorList>
            <person name="Girao M."/>
            <person name="Carvalho M.F."/>
        </authorList>
    </citation>
    <scope>NUCLEOTIDE SEQUENCE [LARGE SCALE GENOMIC DNA]</scope>
    <source>
        <strain evidence="3 4">YIM65754</strain>
    </source>
</reference>
<dbReference type="InterPro" id="IPR011746">
    <property type="entry name" value="Trp_synth-assoc_CHP"/>
</dbReference>
<feature type="region of interest" description="Disordered" evidence="1">
    <location>
        <begin position="185"/>
        <end position="237"/>
    </location>
</feature>
<name>A0ABU7LEK7_9NOCA</name>
<protein>
    <submittedName>
        <fullName evidence="3">TIGR02234 family membrane protein</fullName>
    </submittedName>
</protein>
<dbReference type="InterPro" id="IPR019051">
    <property type="entry name" value="Trp_biosyn_TM_oprn/chp"/>
</dbReference>
<dbReference type="Proteomes" id="UP001336020">
    <property type="component" value="Unassembled WGS sequence"/>
</dbReference>
<organism evidence="3 4">
    <name type="scientific">Rhodococcus artemisiae</name>
    <dbReference type="NCBI Taxonomy" id="714159"/>
    <lineage>
        <taxon>Bacteria</taxon>
        <taxon>Bacillati</taxon>
        <taxon>Actinomycetota</taxon>
        <taxon>Actinomycetes</taxon>
        <taxon>Mycobacteriales</taxon>
        <taxon>Nocardiaceae</taxon>
        <taxon>Rhodococcus</taxon>
    </lineage>
</organism>
<dbReference type="RefSeq" id="WP_330135257.1">
    <property type="nucleotide sequence ID" value="NZ_JAUTXY010000010.1"/>
</dbReference>
<feature type="transmembrane region" description="Helical" evidence="2">
    <location>
        <begin position="143"/>
        <end position="165"/>
    </location>
</feature>
<feature type="compositionally biased region" description="Basic and acidic residues" evidence="1">
    <location>
        <begin position="185"/>
        <end position="211"/>
    </location>
</feature>
<keyword evidence="2" id="KW-0812">Transmembrane</keyword>
<dbReference type="NCBIfam" id="TIGR02234">
    <property type="entry name" value="trp_oprn_chp"/>
    <property type="match status" value="1"/>
</dbReference>
<keyword evidence="2" id="KW-1133">Transmembrane helix</keyword>
<feature type="transmembrane region" description="Helical" evidence="2">
    <location>
        <begin position="96"/>
        <end position="116"/>
    </location>
</feature>
<accession>A0ABU7LEK7</accession>
<evidence type="ECO:0000313" key="3">
    <source>
        <dbReference type="EMBL" id="MEE2059963.1"/>
    </source>
</evidence>
<evidence type="ECO:0000256" key="2">
    <source>
        <dbReference type="SAM" id="Phobius"/>
    </source>
</evidence>
<dbReference type="Pfam" id="PF09534">
    <property type="entry name" value="Trp_oprn_chp"/>
    <property type="match status" value="1"/>
</dbReference>
<dbReference type="EMBL" id="JAUTXY010000010">
    <property type="protein sequence ID" value="MEE2059963.1"/>
    <property type="molecule type" value="Genomic_DNA"/>
</dbReference>
<feature type="transmembrane region" description="Helical" evidence="2">
    <location>
        <begin position="66"/>
        <end position="89"/>
    </location>
</feature>
<evidence type="ECO:0000313" key="4">
    <source>
        <dbReference type="Proteomes" id="UP001336020"/>
    </source>
</evidence>
<sequence length="237" mass="24342">MQPENTQPEPAAERSTRPVRRRSTALAAVLLVVAAAALWASSRMTWVQVDSADGLGTDRITDLDGGTWAAATTPLALALLAAVAAAFAVRGRAVRVVAAAVALVAVAAAIPVVQLFTSAVDPDTAEQVAGLPDRATVVATEVFPLPAIIAGVGACVALAAAVALWRTPSAQAGLSSKYDAPAARREAAARRAETDEPMTERTLWDSIDAGHDPTIAADDDDADNDPDTNSGESGTRR</sequence>
<feature type="compositionally biased region" description="Acidic residues" evidence="1">
    <location>
        <begin position="217"/>
        <end position="226"/>
    </location>
</feature>
<gene>
    <name evidence="3" type="ORF">Q7514_20785</name>
</gene>